<dbReference type="AlphaFoldDB" id="A0A3N0X900"/>
<dbReference type="EMBL" id="RJTU01000043">
    <property type="protein sequence ID" value="ROI13793.1"/>
    <property type="molecule type" value="Genomic_DNA"/>
</dbReference>
<evidence type="ECO:0000256" key="5">
    <source>
        <dbReference type="ARBA" id="ARBA00022989"/>
    </source>
</evidence>
<feature type="transmembrane region" description="Helical" evidence="7">
    <location>
        <begin position="318"/>
        <end position="335"/>
    </location>
</feature>
<feature type="transmembrane region" description="Helical" evidence="7">
    <location>
        <begin position="196"/>
        <end position="215"/>
    </location>
</feature>
<feature type="transmembrane region" description="Helical" evidence="7">
    <location>
        <begin position="61"/>
        <end position="84"/>
    </location>
</feature>
<feature type="transmembrane region" description="Helical" evidence="7">
    <location>
        <begin position="499"/>
        <end position="517"/>
    </location>
</feature>
<dbReference type="Pfam" id="PF00083">
    <property type="entry name" value="Sugar_tr"/>
    <property type="match status" value="1"/>
</dbReference>
<evidence type="ECO:0000256" key="1">
    <source>
        <dbReference type="ARBA" id="ARBA00004651"/>
    </source>
</evidence>
<dbReference type="FunFam" id="1.20.1250.20:FF:000001">
    <property type="entry name" value="Dicarboxylate MFS transporter"/>
    <property type="match status" value="1"/>
</dbReference>
<dbReference type="PANTHER" id="PTHR43045:SF7">
    <property type="entry name" value="MAJOR FACILITATOR SUPERFAMILY TRANSPORTER"/>
    <property type="match status" value="1"/>
</dbReference>
<keyword evidence="4 7" id="KW-0812">Transmembrane</keyword>
<feature type="transmembrane region" description="Helical" evidence="7">
    <location>
        <begin position="251"/>
        <end position="271"/>
    </location>
</feature>
<dbReference type="PANTHER" id="PTHR43045">
    <property type="entry name" value="SHIKIMATE TRANSPORTER"/>
    <property type="match status" value="1"/>
</dbReference>
<dbReference type="InterPro" id="IPR020846">
    <property type="entry name" value="MFS_dom"/>
</dbReference>
<keyword evidence="2" id="KW-0813">Transport</keyword>
<accession>A0A3N0X900</accession>
<feature type="transmembrane region" description="Helical" evidence="7">
    <location>
        <begin position="423"/>
        <end position="448"/>
    </location>
</feature>
<dbReference type="CDD" id="cd17369">
    <property type="entry name" value="MFS_ShiA_like"/>
    <property type="match status" value="1"/>
</dbReference>
<dbReference type="SUPFAM" id="SSF103473">
    <property type="entry name" value="MFS general substrate transporter"/>
    <property type="match status" value="1"/>
</dbReference>
<evidence type="ECO:0000256" key="7">
    <source>
        <dbReference type="SAM" id="Phobius"/>
    </source>
</evidence>
<name>A0A3N0X900_9FLAO</name>
<evidence type="ECO:0000313" key="9">
    <source>
        <dbReference type="EMBL" id="ROI13793.1"/>
    </source>
</evidence>
<evidence type="ECO:0000256" key="6">
    <source>
        <dbReference type="ARBA" id="ARBA00023136"/>
    </source>
</evidence>
<reference evidence="10" key="1">
    <citation type="submission" date="2018-11" db="EMBL/GenBank/DDBJ databases">
        <title>Proposal to divide the Flavobacteriaceae and reorganize its genera based on Amino Acid Identity values calculated from whole genome sequences.</title>
        <authorList>
            <person name="Nicholson A.C."/>
            <person name="Gulvik C.A."/>
            <person name="Whitney A.M."/>
            <person name="Humrighouse B.W."/>
            <person name="Bell M."/>
            <person name="Holmes B."/>
            <person name="Steigerwalt A."/>
            <person name="Villarma A."/>
            <person name="Sheth M."/>
            <person name="Batra D."/>
            <person name="Pryor J."/>
            <person name="Bernardet J.-F."/>
            <person name="Hugo C."/>
            <person name="Kampfer P."/>
            <person name="Newman J."/>
            <person name="Mcquiston J.R."/>
        </authorList>
    </citation>
    <scope>NUCLEOTIDE SEQUENCE [LARGE SCALE GENOMIC DNA]</scope>
    <source>
        <strain evidence="10">DSM 22165</strain>
    </source>
</reference>
<dbReference type="Proteomes" id="UP000267623">
    <property type="component" value="Unassembled WGS sequence"/>
</dbReference>
<keyword evidence="3" id="KW-1003">Cell membrane</keyword>
<dbReference type="RefSeq" id="WP_123281140.1">
    <property type="nucleotide sequence ID" value="NZ_RJTU01000043.1"/>
</dbReference>
<dbReference type="PROSITE" id="PS50850">
    <property type="entry name" value="MFS"/>
    <property type="match status" value="1"/>
</dbReference>
<feature type="transmembrane region" description="Helical" evidence="7">
    <location>
        <begin position="21"/>
        <end position="49"/>
    </location>
</feature>
<feature type="transmembrane region" description="Helical" evidence="7">
    <location>
        <begin position="96"/>
        <end position="117"/>
    </location>
</feature>
<evidence type="ECO:0000256" key="3">
    <source>
        <dbReference type="ARBA" id="ARBA00022475"/>
    </source>
</evidence>
<organism evidence="9 10">
    <name type="scientific">Epilithonimonas hominis</name>
    <dbReference type="NCBI Taxonomy" id="420404"/>
    <lineage>
        <taxon>Bacteria</taxon>
        <taxon>Pseudomonadati</taxon>
        <taxon>Bacteroidota</taxon>
        <taxon>Flavobacteriia</taxon>
        <taxon>Flavobacteriales</taxon>
        <taxon>Weeksellaceae</taxon>
        <taxon>Chryseobacterium group</taxon>
        <taxon>Epilithonimonas</taxon>
    </lineage>
</organism>
<feature type="transmembrane region" description="Helical" evidence="7">
    <location>
        <begin position="162"/>
        <end position="184"/>
    </location>
</feature>
<feature type="domain" description="Major facilitator superfamily (MFS) profile" evidence="8">
    <location>
        <begin position="24"/>
        <end position="521"/>
    </location>
</feature>
<comment type="subcellular location">
    <subcellularLocation>
        <location evidence="1">Cell membrane</location>
        <topology evidence="1">Multi-pass membrane protein</topology>
    </subcellularLocation>
</comment>
<proteinExistence type="predicted"/>
<protein>
    <submittedName>
        <fullName evidence="9">MFS transporter</fullName>
    </submittedName>
</protein>
<sequence length="526" mass="58672">MSDSHHVQYENLSDKQKNRTIWSVIMASSLGTLIEWYDFYIFGSLAIVLATKFFPADNPTAAFLSTLATFAAGFVVRPFGALFFGRLGDLIGRKYTFLVTLLIMGFSTFLIGCIPSYETIGFMAPVLVLILRLLQGLALGGEYGGAATYVAEYAQPGRRGYWTSWIQTTATAGLFISLIVILITKTSLSTEEFDNWGWRVPFWISILMVIVSYFIRKNMKESPLFAKAKSEGKTSTNPLKESFGNRFNFKFVLLALFGAAMGQGAIWYTGQFYAMSFMQKVMNIDTTQVDSLMAIGLFLGTPFFVFFGWLSDKVGRKAVMMTGMLIAILAYRPIYSAMFNSVDVAKKEISADGITEKRTVKVHDKIAADSLITFHKEIAYTDGTLMKRDSIIHCSAAEPVMKDGKIEEPKVTKSVKINDDTKWYLVFLVFIQVIFVTMVYGPIAAFLVEMFPVRIRYTSMSLPYHIGNGVFGGLLPAVATYLVTTGKDAGHEGWYLEGLWYPIGVAAVCLVIGMIYIKNKNQNIHD</sequence>
<dbReference type="GO" id="GO:0005886">
    <property type="term" value="C:plasma membrane"/>
    <property type="evidence" value="ECO:0007669"/>
    <property type="project" value="UniProtKB-SubCell"/>
</dbReference>
<feature type="transmembrane region" description="Helical" evidence="7">
    <location>
        <begin position="129"/>
        <end position="150"/>
    </location>
</feature>
<evidence type="ECO:0000256" key="2">
    <source>
        <dbReference type="ARBA" id="ARBA00022448"/>
    </source>
</evidence>
<dbReference type="GO" id="GO:0022857">
    <property type="term" value="F:transmembrane transporter activity"/>
    <property type="evidence" value="ECO:0007669"/>
    <property type="project" value="InterPro"/>
</dbReference>
<feature type="transmembrane region" description="Helical" evidence="7">
    <location>
        <begin position="291"/>
        <end position="311"/>
    </location>
</feature>
<dbReference type="Gene3D" id="1.20.1250.20">
    <property type="entry name" value="MFS general substrate transporter like domains"/>
    <property type="match status" value="2"/>
</dbReference>
<feature type="transmembrane region" description="Helical" evidence="7">
    <location>
        <begin position="460"/>
        <end position="479"/>
    </location>
</feature>
<dbReference type="PROSITE" id="PS00217">
    <property type="entry name" value="SUGAR_TRANSPORT_2"/>
    <property type="match status" value="1"/>
</dbReference>
<dbReference type="InterPro" id="IPR036259">
    <property type="entry name" value="MFS_trans_sf"/>
</dbReference>
<dbReference type="InterPro" id="IPR005829">
    <property type="entry name" value="Sugar_transporter_CS"/>
</dbReference>
<evidence type="ECO:0000256" key="4">
    <source>
        <dbReference type="ARBA" id="ARBA00022692"/>
    </source>
</evidence>
<keyword evidence="5 7" id="KW-1133">Transmembrane helix</keyword>
<evidence type="ECO:0000313" key="10">
    <source>
        <dbReference type="Proteomes" id="UP000267623"/>
    </source>
</evidence>
<gene>
    <name evidence="9" type="ORF">EGH73_06250</name>
</gene>
<dbReference type="InterPro" id="IPR005828">
    <property type="entry name" value="MFS_sugar_transport-like"/>
</dbReference>
<reference evidence="10" key="2">
    <citation type="submission" date="2018-11" db="EMBL/GenBank/DDBJ databases">
        <title>Proposal to divide the Flavobacteriaceae and reorganize its genera based on Amino Acid Identity values calculated from whole genome sequences.</title>
        <authorList>
            <person name="Nicholson A.C."/>
            <person name="Gulvik C.A."/>
            <person name="Whitney A.M."/>
            <person name="Humrighouse B.W."/>
            <person name="Bell M."/>
            <person name="Holmes B."/>
            <person name="Steigerwalt A."/>
            <person name="Villarma A."/>
            <person name="Sheth M."/>
            <person name="Batra D."/>
            <person name="Pryor J."/>
            <person name="Bernardet J.-F."/>
            <person name="Hugo C."/>
            <person name="Kampfer P."/>
            <person name="Newman J."/>
            <person name="Mcquiston J."/>
        </authorList>
    </citation>
    <scope>NUCLEOTIDE SEQUENCE [LARGE SCALE GENOMIC DNA]</scope>
    <source>
        <strain evidence="10">DSM 22165</strain>
    </source>
</reference>
<evidence type="ECO:0000259" key="8">
    <source>
        <dbReference type="PROSITE" id="PS50850"/>
    </source>
</evidence>
<comment type="caution">
    <text evidence="9">The sequence shown here is derived from an EMBL/GenBank/DDBJ whole genome shotgun (WGS) entry which is preliminary data.</text>
</comment>
<keyword evidence="6 7" id="KW-0472">Membrane</keyword>